<protein>
    <submittedName>
        <fullName evidence="1">Uncharacterized protein</fullName>
    </submittedName>
</protein>
<keyword evidence="2" id="KW-1185">Reference proteome</keyword>
<gene>
    <name evidence="1" type="ORF">SAMN05444148_2027</name>
</gene>
<dbReference type="EMBL" id="FQWS01000002">
    <property type="protein sequence ID" value="SHH44291.1"/>
    <property type="molecule type" value="Genomic_DNA"/>
</dbReference>
<dbReference type="STRING" id="1089305.SAMN05444148_2027"/>
<proteinExistence type="predicted"/>
<sequence length="248" mass="28964">MNKLQILLLLILIPAITIGQRKKNQNLAEMAYSTIQKKLDASTSDKRDATVKTLNGIVEMSKKEEFIDKVSNHKKYLESLEYFEIPTANISIINDSLVSSKGLVFEKSENKYYIEPNKAFKEVIEKNKTGIYLYLYINENNKMYLEFVNYTNGKKLLLIEKAKIKFDDKEFEYYLNWVKSRENGFEFCTIETNTKNFIDLFNAIYSHQGEMTIEFTGINGIRTETIPNEMIEQISNVFDLYSQLKVKE</sequence>
<accession>A0A1M5T0I2</accession>
<dbReference type="RefSeq" id="WP_073086061.1">
    <property type="nucleotide sequence ID" value="NZ_FQWS01000002.1"/>
</dbReference>
<dbReference type="OrthoDB" id="9819830at2"/>
<reference evidence="2" key="1">
    <citation type="submission" date="2016-11" db="EMBL/GenBank/DDBJ databases">
        <authorList>
            <person name="Varghese N."/>
            <person name="Submissions S."/>
        </authorList>
    </citation>
    <scope>NUCLEOTIDE SEQUENCE [LARGE SCALE GENOMIC DNA]</scope>
    <source>
        <strain evidence="2">DSM 25330</strain>
    </source>
</reference>
<evidence type="ECO:0000313" key="2">
    <source>
        <dbReference type="Proteomes" id="UP000184522"/>
    </source>
</evidence>
<evidence type="ECO:0000313" key="1">
    <source>
        <dbReference type="EMBL" id="SHH44291.1"/>
    </source>
</evidence>
<organism evidence="1 2">
    <name type="scientific">Winogradskyella jejuensis</name>
    <dbReference type="NCBI Taxonomy" id="1089305"/>
    <lineage>
        <taxon>Bacteria</taxon>
        <taxon>Pseudomonadati</taxon>
        <taxon>Bacteroidota</taxon>
        <taxon>Flavobacteriia</taxon>
        <taxon>Flavobacteriales</taxon>
        <taxon>Flavobacteriaceae</taxon>
        <taxon>Winogradskyella</taxon>
    </lineage>
</organism>
<dbReference type="AlphaFoldDB" id="A0A1M5T0I2"/>
<dbReference type="Proteomes" id="UP000184522">
    <property type="component" value="Unassembled WGS sequence"/>
</dbReference>
<name>A0A1M5T0I2_9FLAO</name>